<evidence type="ECO:0000256" key="2">
    <source>
        <dbReference type="SAM" id="SignalP"/>
    </source>
</evidence>
<dbReference type="AlphaFoldDB" id="A0A8H5F646"/>
<sequence length="155" mass="16869">MASWLWSGAAVLPLSLLPLAFLSLQNLDGSRLTFTFTLALALRCGRVRPRPHPCTQQRPAEPHRTQHTPNAENPARLKSDIAVGTHDWVPVLPQCLPICRPWLHDASPGVESNAFDDALAALQASTAAFNATQHGIFTVYKPSATYSTTQDSTNT</sequence>
<keyword evidence="2" id="KW-0732">Signal</keyword>
<feature type="region of interest" description="Disordered" evidence="1">
    <location>
        <begin position="51"/>
        <end position="72"/>
    </location>
</feature>
<evidence type="ECO:0000313" key="4">
    <source>
        <dbReference type="Proteomes" id="UP000567179"/>
    </source>
</evidence>
<proteinExistence type="predicted"/>
<name>A0A8H5F646_9AGAR</name>
<evidence type="ECO:0000256" key="1">
    <source>
        <dbReference type="SAM" id="MobiDB-lite"/>
    </source>
</evidence>
<evidence type="ECO:0000313" key="3">
    <source>
        <dbReference type="EMBL" id="KAF5325091.1"/>
    </source>
</evidence>
<comment type="caution">
    <text evidence="3">The sequence shown here is derived from an EMBL/GenBank/DDBJ whole genome shotgun (WGS) entry which is preliminary data.</text>
</comment>
<reference evidence="3 4" key="1">
    <citation type="journal article" date="2020" name="ISME J.">
        <title>Uncovering the hidden diversity of litter-decomposition mechanisms in mushroom-forming fungi.</title>
        <authorList>
            <person name="Floudas D."/>
            <person name="Bentzer J."/>
            <person name="Ahren D."/>
            <person name="Johansson T."/>
            <person name="Persson P."/>
            <person name="Tunlid A."/>
        </authorList>
    </citation>
    <scope>NUCLEOTIDE SEQUENCE [LARGE SCALE GENOMIC DNA]</scope>
    <source>
        <strain evidence="3 4">CBS 101986</strain>
    </source>
</reference>
<organism evidence="3 4">
    <name type="scientific">Psilocybe cf. subviscida</name>
    <dbReference type="NCBI Taxonomy" id="2480587"/>
    <lineage>
        <taxon>Eukaryota</taxon>
        <taxon>Fungi</taxon>
        <taxon>Dikarya</taxon>
        <taxon>Basidiomycota</taxon>
        <taxon>Agaricomycotina</taxon>
        <taxon>Agaricomycetes</taxon>
        <taxon>Agaricomycetidae</taxon>
        <taxon>Agaricales</taxon>
        <taxon>Agaricineae</taxon>
        <taxon>Strophariaceae</taxon>
        <taxon>Psilocybe</taxon>
    </lineage>
</organism>
<feature type="chain" id="PRO_5034078128" evidence="2">
    <location>
        <begin position="23"/>
        <end position="155"/>
    </location>
</feature>
<gene>
    <name evidence="3" type="ORF">D9619_010028</name>
</gene>
<dbReference type="EMBL" id="JAACJJ010000015">
    <property type="protein sequence ID" value="KAF5325091.1"/>
    <property type="molecule type" value="Genomic_DNA"/>
</dbReference>
<keyword evidence="4" id="KW-1185">Reference proteome</keyword>
<feature type="signal peptide" evidence="2">
    <location>
        <begin position="1"/>
        <end position="22"/>
    </location>
</feature>
<protein>
    <submittedName>
        <fullName evidence="3">Uncharacterized protein</fullName>
    </submittedName>
</protein>
<dbReference type="Proteomes" id="UP000567179">
    <property type="component" value="Unassembled WGS sequence"/>
</dbReference>
<accession>A0A8H5F646</accession>